<dbReference type="EMBL" id="QGKM01000004">
    <property type="protein sequence ID" value="PWR00313.1"/>
    <property type="molecule type" value="Genomic_DNA"/>
</dbReference>
<dbReference type="Gene3D" id="1.10.530.10">
    <property type="match status" value="1"/>
</dbReference>
<dbReference type="Proteomes" id="UP000245539">
    <property type="component" value="Unassembled WGS sequence"/>
</dbReference>
<dbReference type="InterPro" id="IPR023346">
    <property type="entry name" value="Lysozyme-like_dom_sf"/>
</dbReference>
<evidence type="ECO:0000256" key="2">
    <source>
        <dbReference type="SAM" id="MobiDB-lite"/>
    </source>
</evidence>
<sequence length="299" mass="33639">MKKPITSLCALAVMLALSSPPDAFAAPSKKSAKKYSVSSKKARKSSKKKRRSVFTCDQYSRKTLLRKSKRFAGTINSAAKKYGVSAHFIRSVIAVESCFNPRARGGLGEKGLMQLMPGTARELGVKNGYSPWQNIHGGTKYLKRLLVRYNGNKHYAAAAYNGGPGAVSKKYGPKFNQVKRYSRHVMRAYSTLTRGKGPGIVPVKSRKVSLKKSKYKKYKSSKKKNLRLTKKTYKKTRLSKKYRKSTKKSKFSKRKTHYIKSGQTLYSIARAHKTTVKKLKRLNGLKSNMIKSGSRIRVR</sequence>
<dbReference type="CDD" id="cd00118">
    <property type="entry name" value="LysM"/>
    <property type="match status" value="1"/>
</dbReference>
<feature type="compositionally biased region" description="Basic residues" evidence="2">
    <location>
        <begin position="40"/>
        <end position="52"/>
    </location>
</feature>
<dbReference type="SUPFAM" id="SSF53955">
    <property type="entry name" value="Lysozyme-like"/>
    <property type="match status" value="1"/>
</dbReference>
<dbReference type="OrthoDB" id="5620293at2"/>
<dbReference type="SUPFAM" id="SSF54106">
    <property type="entry name" value="LysM domain"/>
    <property type="match status" value="1"/>
</dbReference>
<dbReference type="InterPro" id="IPR008258">
    <property type="entry name" value="Transglycosylase_SLT_dom_1"/>
</dbReference>
<dbReference type="Pfam" id="PF01476">
    <property type="entry name" value="LysM"/>
    <property type="match status" value="1"/>
</dbReference>
<comment type="similarity">
    <text evidence="1">Belongs to the transglycosylase Slt family.</text>
</comment>
<accession>A0A317CVE6</accession>
<dbReference type="InterPro" id="IPR018392">
    <property type="entry name" value="LysM"/>
</dbReference>
<keyword evidence="6" id="KW-1185">Reference proteome</keyword>
<dbReference type="CDD" id="cd00254">
    <property type="entry name" value="LT-like"/>
    <property type="match status" value="1"/>
</dbReference>
<evidence type="ECO:0000313" key="6">
    <source>
        <dbReference type="Proteomes" id="UP000245539"/>
    </source>
</evidence>
<evidence type="ECO:0000259" key="4">
    <source>
        <dbReference type="PROSITE" id="PS51782"/>
    </source>
</evidence>
<feature type="chain" id="PRO_5016288615" description="LysM domain-containing protein" evidence="3">
    <location>
        <begin position="26"/>
        <end position="299"/>
    </location>
</feature>
<keyword evidence="3" id="KW-0732">Signal</keyword>
<feature type="region of interest" description="Disordered" evidence="2">
    <location>
        <begin position="21"/>
        <end position="52"/>
    </location>
</feature>
<evidence type="ECO:0000256" key="3">
    <source>
        <dbReference type="SAM" id="SignalP"/>
    </source>
</evidence>
<evidence type="ECO:0000256" key="1">
    <source>
        <dbReference type="ARBA" id="ARBA00007734"/>
    </source>
</evidence>
<dbReference type="RefSeq" id="WP_109835958.1">
    <property type="nucleotide sequence ID" value="NZ_QGKM01000004.1"/>
</dbReference>
<dbReference type="PANTHER" id="PTHR37423">
    <property type="entry name" value="SOLUBLE LYTIC MUREIN TRANSGLYCOSYLASE-RELATED"/>
    <property type="match status" value="1"/>
</dbReference>
<feature type="compositionally biased region" description="Low complexity" evidence="2">
    <location>
        <begin position="21"/>
        <end position="39"/>
    </location>
</feature>
<dbReference type="Pfam" id="PF01464">
    <property type="entry name" value="SLT"/>
    <property type="match status" value="1"/>
</dbReference>
<dbReference type="InterPro" id="IPR036779">
    <property type="entry name" value="LysM_dom_sf"/>
</dbReference>
<name>A0A317CVE6_9GAMM</name>
<evidence type="ECO:0000313" key="5">
    <source>
        <dbReference type="EMBL" id="PWR00313.1"/>
    </source>
</evidence>
<comment type="caution">
    <text evidence="5">The sequence shown here is derived from an EMBL/GenBank/DDBJ whole genome shotgun (WGS) entry which is preliminary data.</text>
</comment>
<dbReference type="AlphaFoldDB" id="A0A317CVE6"/>
<protein>
    <recommendedName>
        <fullName evidence="4">LysM domain-containing protein</fullName>
    </recommendedName>
</protein>
<feature type="signal peptide" evidence="3">
    <location>
        <begin position="1"/>
        <end position="25"/>
    </location>
</feature>
<dbReference type="Gene3D" id="3.10.350.10">
    <property type="entry name" value="LysM domain"/>
    <property type="match status" value="1"/>
</dbReference>
<reference evidence="5 6" key="1">
    <citation type="submission" date="2018-05" db="EMBL/GenBank/DDBJ databases">
        <title>Leucothrix arctica sp. nov., isolated from Arctic seawater.</title>
        <authorList>
            <person name="Choi A."/>
            <person name="Baek K."/>
        </authorList>
    </citation>
    <scope>NUCLEOTIDE SEQUENCE [LARGE SCALE GENOMIC DNA]</scope>
    <source>
        <strain evidence="5 6">JCM 18388</strain>
    </source>
</reference>
<dbReference type="PROSITE" id="PS51782">
    <property type="entry name" value="LYSM"/>
    <property type="match status" value="1"/>
</dbReference>
<gene>
    <name evidence="5" type="ORF">DKW60_01800</name>
</gene>
<organism evidence="5 6">
    <name type="scientific">Leucothrix pacifica</name>
    <dbReference type="NCBI Taxonomy" id="1247513"/>
    <lineage>
        <taxon>Bacteria</taxon>
        <taxon>Pseudomonadati</taxon>
        <taxon>Pseudomonadota</taxon>
        <taxon>Gammaproteobacteria</taxon>
        <taxon>Thiotrichales</taxon>
        <taxon>Thiotrichaceae</taxon>
        <taxon>Leucothrix</taxon>
    </lineage>
</organism>
<proteinExistence type="inferred from homology"/>
<dbReference type="SMART" id="SM00257">
    <property type="entry name" value="LysM"/>
    <property type="match status" value="1"/>
</dbReference>
<dbReference type="PANTHER" id="PTHR37423:SF2">
    <property type="entry name" value="MEMBRANE-BOUND LYTIC MUREIN TRANSGLYCOSYLASE C"/>
    <property type="match status" value="1"/>
</dbReference>
<feature type="domain" description="LysM" evidence="4">
    <location>
        <begin position="255"/>
        <end position="298"/>
    </location>
</feature>